<protein>
    <submittedName>
        <fullName evidence="1">Uncharacterized protein</fullName>
    </submittedName>
</protein>
<dbReference type="Proteomes" id="UP001341840">
    <property type="component" value="Unassembled WGS sequence"/>
</dbReference>
<name>A0ABU6XT37_9FABA</name>
<reference evidence="1 2" key="1">
    <citation type="journal article" date="2023" name="Plants (Basel)">
        <title>Bridging the Gap: Combining Genomics and Transcriptomics Approaches to Understand Stylosanthes scabra, an Orphan Legume from the Brazilian Caatinga.</title>
        <authorList>
            <person name="Ferreira-Neto J.R.C."/>
            <person name="da Silva M.D."/>
            <person name="Binneck E."/>
            <person name="de Melo N.F."/>
            <person name="da Silva R.H."/>
            <person name="de Melo A.L.T.M."/>
            <person name="Pandolfi V."/>
            <person name="Bustamante F.O."/>
            <person name="Brasileiro-Vidal A.C."/>
            <person name="Benko-Iseppon A.M."/>
        </authorList>
    </citation>
    <scope>NUCLEOTIDE SEQUENCE [LARGE SCALE GENOMIC DNA]</scope>
    <source>
        <tissue evidence="1">Leaves</tissue>
    </source>
</reference>
<dbReference type="EMBL" id="JASCZI010213139">
    <property type="protein sequence ID" value="MED6200884.1"/>
    <property type="molecule type" value="Genomic_DNA"/>
</dbReference>
<keyword evidence="2" id="KW-1185">Reference proteome</keyword>
<proteinExistence type="predicted"/>
<gene>
    <name evidence="1" type="ORF">PIB30_089695</name>
</gene>
<comment type="caution">
    <text evidence="1">The sequence shown here is derived from an EMBL/GenBank/DDBJ whole genome shotgun (WGS) entry which is preliminary data.</text>
</comment>
<organism evidence="1 2">
    <name type="scientific">Stylosanthes scabra</name>
    <dbReference type="NCBI Taxonomy" id="79078"/>
    <lineage>
        <taxon>Eukaryota</taxon>
        <taxon>Viridiplantae</taxon>
        <taxon>Streptophyta</taxon>
        <taxon>Embryophyta</taxon>
        <taxon>Tracheophyta</taxon>
        <taxon>Spermatophyta</taxon>
        <taxon>Magnoliopsida</taxon>
        <taxon>eudicotyledons</taxon>
        <taxon>Gunneridae</taxon>
        <taxon>Pentapetalae</taxon>
        <taxon>rosids</taxon>
        <taxon>fabids</taxon>
        <taxon>Fabales</taxon>
        <taxon>Fabaceae</taxon>
        <taxon>Papilionoideae</taxon>
        <taxon>50 kb inversion clade</taxon>
        <taxon>dalbergioids sensu lato</taxon>
        <taxon>Dalbergieae</taxon>
        <taxon>Pterocarpus clade</taxon>
        <taxon>Stylosanthes</taxon>
    </lineage>
</organism>
<accession>A0ABU6XT37</accession>
<sequence>MESLETGRCVWVVTDQRIFGIRVKNLEHLGKNEARDLKSIPMPLPFDFHLNLPKRGLRPFIFDSELFFAGCSLDSSARSSNKMYQLSYAGGTTLDIADVEEAGTCDVGGTISPTSMET</sequence>
<evidence type="ECO:0000313" key="1">
    <source>
        <dbReference type="EMBL" id="MED6200884.1"/>
    </source>
</evidence>
<evidence type="ECO:0000313" key="2">
    <source>
        <dbReference type="Proteomes" id="UP001341840"/>
    </source>
</evidence>